<gene>
    <name evidence="5" type="ORF">COW36_11910</name>
</gene>
<dbReference type="Gene3D" id="3.30.300.30">
    <property type="match status" value="1"/>
</dbReference>
<dbReference type="CDD" id="cd05930">
    <property type="entry name" value="A_NRPS"/>
    <property type="match status" value="1"/>
</dbReference>
<organism evidence="5 6">
    <name type="scientific">bacterium (Candidatus Blackallbacteria) CG17_big_fil_post_rev_8_21_14_2_50_48_46</name>
    <dbReference type="NCBI Taxonomy" id="2014261"/>
    <lineage>
        <taxon>Bacteria</taxon>
        <taxon>Candidatus Blackallbacteria</taxon>
    </lineage>
</organism>
<protein>
    <recommendedName>
        <fullName evidence="7">Carrier domain-containing protein</fullName>
    </recommendedName>
</protein>
<reference evidence="5 6" key="1">
    <citation type="submission" date="2017-09" db="EMBL/GenBank/DDBJ databases">
        <title>Depth-based differentiation of microbial function through sediment-hosted aquifers and enrichment of novel symbionts in the deep terrestrial subsurface.</title>
        <authorList>
            <person name="Probst A.J."/>
            <person name="Ladd B."/>
            <person name="Jarett J.K."/>
            <person name="Geller-Mcgrath D.E."/>
            <person name="Sieber C.M."/>
            <person name="Emerson J.B."/>
            <person name="Anantharaman K."/>
            <person name="Thomas B.C."/>
            <person name="Malmstrom R."/>
            <person name="Stieglmeier M."/>
            <person name="Klingl A."/>
            <person name="Woyke T."/>
            <person name="Ryan C.M."/>
            <person name="Banfield J.F."/>
        </authorList>
    </citation>
    <scope>NUCLEOTIDE SEQUENCE [LARGE SCALE GENOMIC DNA]</scope>
    <source>
        <strain evidence="5">CG17_big_fil_post_rev_8_21_14_2_50_48_46</strain>
    </source>
</reference>
<evidence type="ECO:0000313" key="6">
    <source>
        <dbReference type="Proteomes" id="UP000231019"/>
    </source>
</evidence>
<keyword evidence="1" id="KW-0596">Phosphopantetheine</keyword>
<dbReference type="NCBIfam" id="TIGR01746">
    <property type="entry name" value="Thioester-redct"/>
    <property type="match status" value="1"/>
</dbReference>
<dbReference type="InterPro" id="IPR000873">
    <property type="entry name" value="AMP-dep_synth/lig_dom"/>
</dbReference>
<evidence type="ECO:0000313" key="5">
    <source>
        <dbReference type="EMBL" id="PIW16468.1"/>
    </source>
</evidence>
<dbReference type="Gene3D" id="3.40.50.720">
    <property type="entry name" value="NAD(P)-binding Rossmann-like Domain"/>
    <property type="match status" value="1"/>
</dbReference>
<keyword evidence="2" id="KW-0597">Phosphoprotein</keyword>
<dbReference type="CDD" id="cd05235">
    <property type="entry name" value="SDR_e1"/>
    <property type="match status" value="1"/>
</dbReference>
<dbReference type="InterPro" id="IPR036291">
    <property type="entry name" value="NAD(P)-bd_dom_sf"/>
</dbReference>
<evidence type="ECO:0000256" key="2">
    <source>
        <dbReference type="ARBA" id="ARBA00022553"/>
    </source>
</evidence>
<dbReference type="SUPFAM" id="SSF51735">
    <property type="entry name" value="NAD(P)-binding Rossmann-fold domains"/>
    <property type="match status" value="1"/>
</dbReference>
<dbReference type="Pfam" id="PF07993">
    <property type="entry name" value="NAD_binding_4"/>
    <property type="match status" value="1"/>
</dbReference>
<dbReference type="PANTHER" id="PTHR44845:SF6">
    <property type="entry name" value="BETA-ALANINE-ACTIVATING ENZYME"/>
    <property type="match status" value="1"/>
</dbReference>
<dbReference type="InterPro" id="IPR042099">
    <property type="entry name" value="ANL_N_sf"/>
</dbReference>
<feature type="domain" description="AMP-dependent synthetase/ligase" evidence="3">
    <location>
        <begin position="13"/>
        <end position="346"/>
    </location>
</feature>
<dbReference type="Gene3D" id="3.40.50.12780">
    <property type="entry name" value="N-terminal domain of ligase-like"/>
    <property type="match status" value="1"/>
</dbReference>
<dbReference type="Pfam" id="PF00501">
    <property type="entry name" value="AMP-binding"/>
    <property type="match status" value="1"/>
</dbReference>
<dbReference type="InterPro" id="IPR013120">
    <property type="entry name" value="FAR_NAD-bd"/>
</dbReference>
<dbReference type="InterPro" id="IPR045851">
    <property type="entry name" value="AMP-bd_C_sf"/>
</dbReference>
<accession>A0A2M7G3L4</accession>
<comment type="caution">
    <text evidence="5">The sequence shown here is derived from an EMBL/GenBank/DDBJ whole genome shotgun (WGS) entry which is preliminary data.</text>
</comment>
<dbReference type="InterPro" id="IPR010080">
    <property type="entry name" value="Thioester_reductase-like_dom"/>
</dbReference>
<dbReference type="SUPFAM" id="SSF56801">
    <property type="entry name" value="Acetyl-CoA synthetase-like"/>
    <property type="match status" value="1"/>
</dbReference>
<dbReference type="PROSITE" id="PS00455">
    <property type="entry name" value="AMP_BINDING"/>
    <property type="match status" value="1"/>
</dbReference>
<evidence type="ECO:0000259" key="3">
    <source>
        <dbReference type="Pfam" id="PF00501"/>
    </source>
</evidence>
<dbReference type="Proteomes" id="UP000231019">
    <property type="component" value="Unassembled WGS sequence"/>
</dbReference>
<sequence>MSEVFQSFIEVLAERVQNQGTLPAVCTPEQTLSYELLWQEAGKIAGFLAEAGLEPGERIGLCLPKSSAWVIALIGIWRAGMVMVPLDPLAPADRLEWLLNHSTLATVLGLGAPPAGIPLGRWLDLALAADATPRLDSVSLQEGDPAYLIYTSGSTGTPKGVLLPHRGLVPVLQAQIEAFELQAGDRFLWLLSPLFDASLSDVGTTLLSGATLCLEAGLEKDLGRLYQRLKGWQITHTDLPPSLLPLLQMAEFPTRFKTLILGGEPSSPPLLKTWARKFRLINVYGPTETTICASLCQIDAETWEHPLLGRPLPGFGFAVLNPELEPVAEGETGELWISGPGLALGYISASRLTRECFRELNGLRSYRTGDRVKLLPGPDYVFLGRVDRQLKWHGQRLEPEEIEICLLQFPGMRRATVFLQQQGSQDAVLTAALQFQPGVDTALEPVRAWAQERLPAWMQPVRWQVLSDWPQTSSGKTDFEALQNLQFVAEGLSIPVNSAQEALILALWREILQNPDLSAEQSLDAHSLQKLEFLARCSLEGLHLDPERLAQSQNVRGLSQWLNQSQSQGMSVETLQEDVVLSASWRRTLEQAQTRHGSVQAKGDSLITGATGFVGRWLLRQLLEESKGPVHCLVRASSVEEGKKRILKALETTGPLKKDWEKRLIPWCGELEAEQWGLPNPSWKRLALAVDKIFHGAARVHLSEPYDRLRDANLGGTQTALKLQATGRKKILHYLSTLSVFVGTDRNQGEAFEADDLSQTRYLLGGYAQSKWAAEAWLRHTAAQAGPLQIYRLGLITGDTRTGTFPEQDWFQLMTRGLVHLGCLPEDLDAAWALDLTPVDYAARAIFQLAKKAEKTPDLQTFHIANPQPLRLGDWLKAMLSAGIRLEILPRAEWRLRLQAALQSCTGPQTAAALMALCRLLGEEHYQPLRSMDLFQTTGIRFDTQAADRILHPAGVFCPSPSPDLLRLYISRMLPES</sequence>
<feature type="domain" description="Thioester reductase (TE)" evidence="4">
    <location>
        <begin position="607"/>
        <end position="846"/>
    </location>
</feature>
<name>A0A2M7G3L4_9BACT</name>
<dbReference type="InterPro" id="IPR020845">
    <property type="entry name" value="AMP-binding_CS"/>
</dbReference>
<evidence type="ECO:0000259" key="4">
    <source>
        <dbReference type="Pfam" id="PF07993"/>
    </source>
</evidence>
<evidence type="ECO:0008006" key="7">
    <source>
        <dbReference type="Google" id="ProtNLM"/>
    </source>
</evidence>
<dbReference type="EMBL" id="PFFQ01000037">
    <property type="protein sequence ID" value="PIW16468.1"/>
    <property type="molecule type" value="Genomic_DNA"/>
</dbReference>
<dbReference type="AlphaFoldDB" id="A0A2M7G3L4"/>
<evidence type="ECO:0000256" key="1">
    <source>
        <dbReference type="ARBA" id="ARBA00022450"/>
    </source>
</evidence>
<dbReference type="PANTHER" id="PTHR44845">
    <property type="entry name" value="CARRIER DOMAIN-CONTAINING PROTEIN"/>
    <property type="match status" value="1"/>
</dbReference>
<proteinExistence type="predicted"/>